<evidence type="ECO:0000256" key="3">
    <source>
        <dbReference type="ARBA" id="ARBA00023015"/>
    </source>
</evidence>
<evidence type="ECO:0000256" key="2">
    <source>
        <dbReference type="ARBA" id="ARBA00023012"/>
    </source>
</evidence>
<keyword evidence="2" id="KW-0902">Two-component regulatory system</keyword>
<dbReference type="Gene3D" id="6.10.250.690">
    <property type="match status" value="1"/>
</dbReference>
<feature type="domain" description="Response regulatory" evidence="8">
    <location>
        <begin position="2"/>
        <end position="116"/>
    </location>
</feature>
<evidence type="ECO:0000256" key="1">
    <source>
        <dbReference type="ARBA" id="ARBA00022553"/>
    </source>
</evidence>
<keyword evidence="4 7" id="KW-0238">DNA-binding</keyword>
<proteinExistence type="predicted"/>
<protein>
    <submittedName>
        <fullName evidence="10">Transcriptional regulator</fullName>
    </submittedName>
</protein>
<dbReference type="GO" id="GO:0032993">
    <property type="term" value="C:protein-DNA complex"/>
    <property type="evidence" value="ECO:0007669"/>
    <property type="project" value="TreeGrafter"/>
</dbReference>
<evidence type="ECO:0000256" key="4">
    <source>
        <dbReference type="ARBA" id="ARBA00023125"/>
    </source>
</evidence>
<dbReference type="GO" id="GO:0006355">
    <property type="term" value="P:regulation of DNA-templated transcription"/>
    <property type="evidence" value="ECO:0007669"/>
    <property type="project" value="InterPro"/>
</dbReference>
<keyword evidence="5" id="KW-0804">Transcription</keyword>
<dbReference type="SMART" id="SM00862">
    <property type="entry name" value="Trans_reg_C"/>
    <property type="match status" value="1"/>
</dbReference>
<reference evidence="10 11" key="1">
    <citation type="submission" date="2014-06" db="EMBL/GenBank/DDBJ databases">
        <title>Rhizobium pelagicum/R2-400B4.</title>
        <authorList>
            <person name="Kimes N.E."/>
            <person name="Lopez-Perez M."/>
        </authorList>
    </citation>
    <scope>NUCLEOTIDE SEQUENCE [LARGE SCALE GENOMIC DNA]</scope>
    <source>
        <strain evidence="10 11">R2-400B4</strain>
    </source>
</reference>
<gene>
    <name evidence="10" type="ORF">GV68_16230</name>
</gene>
<dbReference type="GO" id="GO:0000976">
    <property type="term" value="F:transcription cis-regulatory region binding"/>
    <property type="evidence" value="ECO:0007669"/>
    <property type="project" value="TreeGrafter"/>
</dbReference>
<keyword evidence="3" id="KW-0805">Transcription regulation</keyword>
<dbReference type="Pfam" id="PF00486">
    <property type="entry name" value="Trans_reg_C"/>
    <property type="match status" value="1"/>
</dbReference>
<dbReference type="SUPFAM" id="SSF46894">
    <property type="entry name" value="C-terminal effector domain of the bipartite response regulators"/>
    <property type="match status" value="1"/>
</dbReference>
<dbReference type="GO" id="GO:0005829">
    <property type="term" value="C:cytosol"/>
    <property type="evidence" value="ECO:0007669"/>
    <property type="project" value="TreeGrafter"/>
</dbReference>
<dbReference type="SUPFAM" id="SSF52172">
    <property type="entry name" value="CheY-like"/>
    <property type="match status" value="1"/>
</dbReference>
<dbReference type="PANTHER" id="PTHR48111:SF37">
    <property type="entry name" value="RESPONSE REGULATOR PROTEIN CARR"/>
    <property type="match status" value="1"/>
</dbReference>
<dbReference type="GO" id="GO:0000156">
    <property type="term" value="F:phosphorelay response regulator activity"/>
    <property type="evidence" value="ECO:0007669"/>
    <property type="project" value="TreeGrafter"/>
</dbReference>
<comment type="caution">
    <text evidence="10">The sequence shown here is derived from an EMBL/GenBank/DDBJ whole genome shotgun (WGS) entry which is preliminary data.</text>
</comment>
<accession>A0A922P100</accession>
<dbReference type="Gene3D" id="1.10.10.10">
    <property type="entry name" value="Winged helix-like DNA-binding domain superfamily/Winged helix DNA-binding domain"/>
    <property type="match status" value="1"/>
</dbReference>
<keyword evidence="1 6" id="KW-0597">Phosphoprotein</keyword>
<dbReference type="EMBL" id="JOKJ01000030">
    <property type="protein sequence ID" value="KEQ03769.1"/>
    <property type="molecule type" value="Genomic_DNA"/>
</dbReference>
<dbReference type="SMART" id="SM00448">
    <property type="entry name" value="REC"/>
    <property type="match status" value="1"/>
</dbReference>
<evidence type="ECO:0000256" key="5">
    <source>
        <dbReference type="ARBA" id="ARBA00023163"/>
    </source>
</evidence>
<feature type="DNA-binding region" description="OmpR/PhoB-type" evidence="7">
    <location>
        <begin position="124"/>
        <end position="218"/>
    </location>
</feature>
<dbReference type="Pfam" id="PF00072">
    <property type="entry name" value="Response_reg"/>
    <property type="match status" value="1"/>
</dbReference>
<dbReference type="Proteomes" id="UP000052167">
    <property type="component" value="Unassembled WGS sequence"/>
</dbReference>
<dbReference type="InterPro" id="IPR036388">
    <property type="entry name" value="WH-like_DNA-bd_sf"/>
</dbReference>
<dbReference type="OrthoDB" id="9802426at2"/>
<keyword evidence="11" id="KW-1185">Reference proteome</keyword>
<evidence type="ECO:0000313" key="10">
    <source>
        <dbReference type="EMBL" id="KEQ03769.1"/>
    </source>
</evidence>
<organism evidence="10 11">
    <name type="scientific">Pseudorhizobium pelagicum</name>
    <dbReference type="NCBI Taxonomy" id="1509405"/>
    <lineage>
        <taxon>Bacteria</taxon>
        <taxon>Pseudomonadati</taxon>
        <taxon>Pseudomonadota</taxon>
        <taxon>Alphaproteobacteria</taxon>
        <taxon>Hyphomicrobiales</taxon>
        <taxon>Rhizobiaceae</taxon>
        <taxon>Rhizobium/Agrobacterium group</taxon>
        <taxon>Pseudorhizobium</taxon>
    </lineage>
</organism>
<evidence type="ECO:0000256" key="7">
    <source>
        <dbReference type="PROSITE-ProRule" id="PRU01091"/>
    </source>
</evidence>
<evidence type="ECO:0000259" key="9">
    <source>
        <dbReference type="PROSITE" id="PS51755"/>
    </source>
</evidence>
<dbReference type="Gene3D" id="3.40.50.2300">
    <property type="match status" value="1"/>
</dbReference>
<name>A0A922P100_9HYPH</name>
<feature type="modified residue" description="4-aspartylphosphate" evidence="6">
    <location>
        <position position="51"/>
    </location>
</feature>
<dbReference type="PROSITE" id="PS50110">
    <property type="entry name" value="RESPONSE_REGULATORY"/>
    <property type="match status" value="1"/>
</dbReference>
<evidence type="ECO:0000259" key="8">
    <source>
        <dbReference type="PROSITE" id="PS50110"/>
    </source>
</evidence>
<dbReference type="InterPro" id="IPR001789">
    <property type="entry name" value="Sig_transdc_resp-reg_receiver"/>
</dbReference>
<dbReference type="FunFam" id="3.40.50.2300:FF:000002">
    <property type="entry name" value="DNA-binding response regulator PhoP"/>
    <property type="match status" value="1"/>
</dbReference>
<dbReference type="CDD" id="cd00383">
    <property type="entry name" value="trans_reg_C"/>
    <property type="match status" value="1"/>
</dbReference>
<dbReference type="AlphaFoldDB" id="A0A922P100"/>
<dbReference type="PANTHER" id="PTHR48111">
    <property type="entry name" value="REGULATOR OF RPOS"/>
    <property type="match status" value="1"/>
</dbReference>
<evidence type="ECO:0000256" key="6">
    <source>
        <dbReference type="PROSITE-ProRule" id="PRU00169"/>
    </source>
</evidence>
<feature type="domain" description="OmpR/PhoB-type" evidence="9">
    <location>
        <begin position="124"/>
        <end position="218"/>
    </location>
</feature>
<dbReference type="PROSITE" id="PS51755">
    <property type="entry name" value="OMPR_PHOB"/>
    <property type="match status" value="1"/>
</dbReference>
<dbReference type="RefSeq" id="WP_029620733.1">
    <property type="nucleotide sequence ID" value="NZ_CAJXID010000030.1"/>
</dbReference>
<evidence type="ECO:0000313" key="11">
    <source>
        <dbReference type="Proteomes" id="UP000052167"/>
    </source>
</evidence>
<dbReference type="InterPro" id="IPR011006">
    <property type="entry name" value="CheY-like_superfamily"/>
</dbReference>
<dbReference type="InterPro" id="IPR039420">
    <property type="entry name" value="WalR-like"/>
</dbReference>
<dbReference type="InterPro" id="IPR001867">
    <property type="entry name" value="OmpR/PhoB-type_DNA-bd"/>
</dbReference>
<dbReference type="InterPro" id="IPR016032">
    <property type="entry name" value="Sig_transdc_resp-reg_C-effctor"/>
</dbReference>
<sequence length="221" mass="24479">MRILLAEDDPNISGHVVEKLTREGYQVDVFPSGPDVWEEGETGDYSAIILDLGLPGMDGLSILKRWRGAGINTPVLVLTARGSWMERVDGFDAGADDYLPKPFRTEELLARLRALLRRAGAATARVTSTERFTLDEGARRVTFDGRELDLSPLEYRMIALLMGRPGEVFSPAELASQVQGRDDDAAKNAVEAMVARLRKKTDADAIETRRGFGYVLPERRT</sequence>